<dbReference type="InterPro" id="IPR008949">
    <property type="entry name" value="Isoprenoid_synthase_dom_sf"/>
</dbReference>
<dbReference type="AlphaFoldDB" id="A0A1F7Y2P3"/>
<accession>A0A1F7Y2P3</accession>
<proteinExistence type="predicted"/>
<reference evidence="1 2" key="1">
    <citation type="journal article" date="2016" name="Nat. Commun.">
        <title>Thousands of microbial genomes shed light on interconnected biogeochemical processes in an aquifer system.</title>
        <authorList>
            <person name="Anantharaman K."/>
            <person name="Brown C.T."/>
            <person name="Hug L.A."/>
            <person name="Sharon I."/>
            <person name="Castelle C.J."/>
            <person name="Probst A.J."/>
            <person name="Thomas B.C."/>
            <person name="Singh A."/>
            <person name="Wilkins M.J."/>
            <person name="Karaoz U."/>
            <person name="Brodie E.L."/>
            <person name="Williams K.H."/>
            <person name="Hubbard S.S."/>
            <person name="Banfield J.F."/>
        </authorList>
    </citation>
    <scope>NUCLEOTIDE SEQUENCE [LARGE SCALE GENOMIC DNA]</scope>
</reference>
<protein>
    <submittedName>
        <fullName evidence="1">Uncharacterized protein</fullName>
    </submittedName>
</protein>
<dbReference type="Proteomes" id="UP000178750">
    <property type="component" value="Unassembled WGS sequence"/>
</dbReference>
<comment type="caution">
    <text evidence="1">The sequence shown here is derived from an EMBL/GenBank/DDBJ whole genome shotgun (WGS) entry which is preliminary data.</text>
</comment>
<gene>
    <name evidence="1" type="ORF">A2863_00375</name>
</gene>
<sequence length="292" mass="33246">MLAQKRASNIGRFYLLEVKREIETEILVAKEAATFVKRQPDNIKMVLGLYLLSLYGLRQGLIMRASYLPIRFVDDLLDGDVPKEKGDPITYAQELSEHITTNSLDRTPIERQLRYALDALESKARPSDNPRGDFVKVIGTIIFDRMRASERKTLSANEIEQYYRNAFDPVINITLMALDSKFRSKDVPALSYGQGRVYSARDFKEDWERGIINVPGRAISLAGLSPTSAFESVSKNANITNWFHQSLASTKQDLLDTKLLLFQSHEKRTQVVCNSLISPMLRFIGQTKQRQP</sequence>
<evidence type="ECO:0000313" key="2">
    <source>
        <dbReference type="Proteomes" id="UP000178750"/>
    </source>
</evidence>
<name>A0A1F7Y2P3_9BACT</name>
<dbReference type="EMBL" id="MGGF01000036">
    <property type="protein sequence ID" value="OGM21440.1"/>
    <property type="molecule type" value="Genomic_DNA"/>
</dbReference>
<evidence type="ECO:0000313" key="1">
    <source>
        <dbReference type="EMBL" id="OGM21440.1"/>
    </source>
</evidence>
<dbReference type="Gene3D" id="1.10.600.10">
    <property type="entry name" value="Farnesyl Diphosphate Synthase"/>
    <property type="match status" value="1"/>
</dbReference>
<organism evidence="1 2">
    <name type="scientific">Candidatus Woesebacteria bacterium RIFCSPHIGHO2_01_FULL_38_9b</name>
    <dbReference type="NCBI Taxonomy" id="1802493"/>
    <lineage>
        <taxon>Bacteria</taxon>
        <taxon>Candidatus Woeseibacteriota</taxon>
    </lineage>
</organism>